<dbReference type="InterPro" id="IPR036527">
    <property type="entry name" value="SCP2_sterol-bd_dom_sf"/>
</dbReference>
<dbReference type="InterPro" id="IPR038536">
    <property type="entry name" value="Alkyl/aryl-sulf_dimr_sf"/>
</dbReference>
<feature type="domain" description="Metallo-beta-lactamase" evidence="9">
    <location>
        <begin position="104"/>
        <end position="324"/>
    </location>
</feature>
<name>A0A060RBC0_9BACT</name>
<dbReference type="PANTHER" id="PTHR43223:SF1">
    <property type="entry name" value="ALKYL_ARYL-SULFATASE BDS1"/>
    <property type="match status" value="1"/>
</dbReference>
<evidence type="ECO:0000256" key="8">
    <source>
        <dbReference type="ARBA" id="ARBA00075789"/>
    </source>
</evidence>
<dbReference type="InterPro" id="IPR029228">
    <property type="entry name" value="Alkyl_sulf_dimr"/>
</dbReference>
<proteinExistence type="inferred from homology"/>
<dbReference type="Gene3D" id="1.25.40.880">
    <property type="entry name" value="Alkyl sulfatase, dimerisation domain"/>
    <property type="match status" value="1"/>
</dbReference>
<dbReference type="PANTHER" id="PTHR43223">
    <property type="entry name" value="ALKYL/ARYL-SULFATASE"/>
    <property type="match status" value="1"/>
</dbReference>
<dbReference type="InterPro" id="IPR036866">
    <property type="entry name" value="RibonucZ/Hydroxyglut_hydro"/>
</dbReference>
<dbReference type="PATRIC" id="fig|1433126.3.peg.2850"/>
<gene>
    <name evidence="10" type="ORF">BN938_2881</name>
</gene>
<dbReference type="GO" id="GO:0018909">
    <property type="term" value="P:dodecyl sulfate metabolic process"/>
    <property type="evidence" value="ECO:0007669"/>
    <property type="project" value="InterPro"/>
</dbReference>
<dbReference type="Proteomes" id="UP000027616">
    <property type="component" value="Chromosome I"/>
</dbReference>
<keyword evidence="4" id="KW-0862">Zinc</keyword>
<dbReference type="InterPro" id="IPR001279">
    <property type="entry name" value="Metallo-B-lactamas"/>
</dbReference>
<accession>A0A060RBC0</accession>
<dbReference type="SUPFAM" id="SSF56281">
    <property type="entry name" value="Metallo-hydrolase/oxidoreductase"/>
    <property type="match status" value="1"/>
</dbReference>
<dbReference type="eggNOG" id="COG2015">
    <property type="taxonomic scope" value="Bacteria"/>
</dbReference>
<dbReference type="Gene3D" id="3.30.1050.10">
    <property type="entry name" value="SCP2 sterol-binding domain"/>
    <property type="match status" value="1"/>
</dbReference>
<dbReference type="GO" id="GO:0046872">
    <property type="term" value="F:metal ion binding"/>
    <property type="evidence" value="ECO:0007669"/>
    <property type="project" value="UniProtKB-KW"/>
</dbReference>
<evidence type="ECO:0000313" key="11">
    <source>
        <dbReference type="Proteomes" id="UP000027616"/>
    </source>
</evidence>
<dbReference type="GO" id="GO:0046983">
    <property type="term" value="F:protein dimerization activity"/>
    <property type="evidence" value="ECO:0007669"/>
    <property type="project" value="InterPro"/>
</dbReference>
<keyword evidence="11" id="KW-1185">Reference proteome</keyword>
<dbReference type="Gene3D" id="3.60.15.30">
    <property type="entry name" value="Metallo-beta-lactamase domain"/>
    <property type="match status" value="1"/>
</dbReference>
<evidence type="ECO:0000256" key="2">
    <source>
        <dbReference type="ARBA" id="ARBA00022723"/>
    </source>
</evidence>
<keyword evidence="3 10" id="KW-0378">Hydrolase</keyword>
<dbReference type="InterPro" id="IPR029229">
    <property type="entry name" value="Alkyl_sulf_C"/>
</dbReference>
<dbReference type="KEGG" id="rbc:BN938_2881"/>
<evidence type="ECO:0000313" key="10">
    <source>
        <dbReference type="EMBL" id="CDN32946.1"/>
    </source>
</evidence>
<reference evidence="10 11" key="1">
    <citation type="journal article" date="2015" name="Genome Announc.">
        <title>Complete Genome Sequence of the Novel Leech Symbiont Mucinivorans hirudinis M3T.</title>
        <authorList>
            <person name="Nelson M.C."/>
            <person name="Bomar L."/>
            <person name="Graf J."/>
        </authorList>
    </citation>
    <scope>NUCLEOTIDE SEQUENCE [LARGE SCALE GENOMIC DNA]</scope>
    <source>
        <strain evidence="11">M3</strain>
    </source>
</reference>
<evidence type="ECO:0000256" key="3">
    <source>
        <dbReference type="ARBA" id="ARBA00022801"/>
    </source>
</evidence>
<dbReference type="Pfam" id="PF14864">
    <property type="entry name" value="Alkyl_sulf_C"/>
    <property type="match status" value="1"/>
</dbReference>
<dbReference type="CDD" id="cd07710">
    <property type="entry name" value="arylsulfatase_Sdsa1-like_MBL-fold"/>
    <property type="match status" value="1"/>
</dbReference>
<dbReference type="InterPro" id="IPR044097">
    <property type="entry name" value="Bds1/SdsA1_MBL-fold"/>
</dbReference>
<dbReference type="EC" id="3.1.6.21" evidence="6"/>
<dbReference type="FunFam" id="1.25.40.880:FF:000001">
    <property type="entry name" value="SDS hydrolase SdsA1"/>
    <property type="match status" value="1"/>
</dbReference>
<dbReference type="Pfam" id="PF14863">
    <property type="entry name" value="Alkyl_sulf_dimr"/>
    <property type="match status" value="1"/>
</dbReference>
<dbReference type="AlphaFoldDB" id="A0A060RBC0"/>
<protein>
    <recommendedName>
        <fullName evidence="7">Linear primary-alkylsulfatase</fullName>
        <ecNumber evidence="6">3.1.6.21</ecNumber>
    </recommendedName>
    <alternativeName>
        <fullName evidence="8">Type III linear primary-alkylsulfatase</fullName>
    </alternativeName>
</protein>
<dbReference type="EMBL" id="HG934468">
    <property type="protein sequence ID" value="CDN32946.1"/>
    <property type="molecule type" value="Genomic_DNA"/>
</dbReference>
<evidence type="ECO:0000256" key="1">
    <source>
        <dbReference type="ARBA" id="ARBA00001947"/>
    </source>
</evidence>
<sequence>MGLAQTEASSYTVQKNKALLKYLPFDNKDDLRDATRGFIGTIDEPVIKNADASVSYDIAGWDFLMGDAPTTVNPSLWRQGQLNRIHGLFEVVPDKIYQIRGFDLANMSFVRTDKGWVIVDVLTSKSAAKAGYDLLKKHLGDLPVKAVIFTHPHMDHFAGIDAIIEGAPNKDIEIIAPEAFFEHAVSENAMAGVAMGRRSLYMYGVLLPKNGKGSVGSGLGQVNSIGEQGNALPTIDIKATGEKLKIDGLQMEFIFAQATEAPTEIMVYFPQYKAFCTAEEINRTLHNLITLRGAQVRNGRNWSKVIDEAIRIYGDDVEVSFGTHHWPTWGNKEIVEYWENQRDIYRYIHDQTLRLANSGFTPNEISEMIKLPAGLDQRFYNRGYYGTLSHNSKAQYQLYFGWFDGNPANLNTLPPKELGEHYVKAMGGADKVLEVANASYMEGEYRWVATLLNNLVFAQPDNRQARELLAKCYDQLGYQAESGPWRNFYLTGAQELRQGAEKNIHPLNLSAESFAITPLEDLLDFLAIQINGEKAAASNAVINLIIKDKNEKATMILSNGALTNRVGYLAQNPTAEISIDKIDLINIFLGKTTMDELVKNNKVSVKGLPTALSRLTNTMEQPDKCFNIVEP</sequence>
<dbReference type="SMART" id="SM00849">
    <property type="entry name" value="Lactamase_B"/>
    <property type="match status" value="1"/>
</dbReference>
<evidence type="ECO:0000259" key="9">
    <source>
        <dbReference type="SMART" id="SM00849"/>
    </source>
</evidence>
<dbReference type="Pfam" id="PF00753">
    <property type="entry name" value="Lactamase_B"/>
    <property type="match status" value="1"/>
</dbReference>
<dbReference type="HOGENOM" id="CLU_014655_1_0_10"/>
<evidence type="ECO:0000256" key="7">
    <source>
        <dbReference type="ARBA" id="ARBA00068034"/>
    </source>
</evidence>
<evidence type="ECO:0000256" key="4">
    <source>
        <dbReference type="ARBA" id="ARBA00022833"/>
    </source>
</evidence>
<evidence type="ECO:0000256" key="5">
    <source>
        <dbReference type="ARBA" id="ARBA00033751"/>
    </source>
</evidence>
<dbReference type="GO" id="GO:0018741">
    <property type="term" value="F:linear primary-alkylsulfatase activity"/>
    <property type="evidence" value="ECO:0007669"/>
    <property type="project" value="UniProtKB-EC"/>
</dbReference>
<comment type="similarity">
    <text evidence="5">Belongs to the metallo-beta-lactamase superfamily. Type III sulfatase family.</text>
</comment>
<keyword evidence="2" id="KW-0479">Metal-binding</keyword>
<dbReference type="InterPro" id="IPR052195">
    <property type="entry name" value="Bact_Alkyl/Aryl-Sulfatase"/>
</dbReference>
<dbReference type="SUPFAM" id="SSF55718">
    <property type="entry name" value="SCP-like"/>
    <property type="match status" value="1"/>
</dbReference>
<comment type="cofactor">
    <cofactor evidence="1">
        <name>Zn(2+)</name>
        <dbReference type="ChEBI" id="CHEBI:29105"/>
    </cofactor>
</comment>
<evidence type="ECO:0000256" key="6">
    <source>
        <dbReference type="ARBA" id="ARBA00066568"/>
    </source>
</evidence>
<organism evidence="10 11">
    <name type="scientific">Mucinivorans hirudinis</name>
    <dbReference type="NCBI Taxonomy" id="1433126"/>
    <lineage>
        <taxon>Bacteria</taxon>
        <taxon>Pseudomonadati</taxon>
        <taxon>Bacteroidota</taxon>
        <taxon>Bacteroidia</taxon>
        <taxon>Bacteroidales</taxon>
        <taxon>Rikenellaceae</taxon>
        <taxon>Mucinivorans</taxon>
    </lineage>
</organism>
<dbReference type="FunFam" id="3.60.15.30:FF:000001">
    <property type="entry name" value="Alkyl/aryl-sulfatase BDS1"/>
    <property type="match status" value="1"/>
</dbReference>